<dbReference type="Proteomes" id="UP000000537">
    <property type="component" value="Plasmid pES100"/>
</dbReference>
<dbReference type="AlphaFoldDB" id="Q5DY98"/>
<protein>
    <submittedName>
        <fullName evidence="1">Uncharacterized protein</fullName>
    </submittedName>
</protein>
<geneLocation type="plasmid" evidence="1 2">
    <name>pES100</name>
</geneLocation>
<keyword evidence="1" id="KW-0614">Plasmid</keyword>
<gene>
    <name evidence="1" type="ordered locus">VF_B0006</name>
</gene>
<evidence type="ECO:0000313" key="1">
    <source>
        <dbReference type="EMBL" id="AAW88248.1"/>
    </source>
</evidence>
<name>Q5DY98_ALIF1</name>
<accession>Q5DY98</accession>
<dbReference type="HOGENOM" id="CLU_2044710_0_0_6"/>
<proteinExistence type="predicted"/>
<dbReference type="EMBL" id="CP000022">
    <property type="protein sequence ID" value="AAW88248.1"/>
    <property type="molecule type" value="Genomic_DNA"/>
</dbReference>
<dbReference type="KEGG" id="vfi:VF_B0006"/>
<sequence length="133" mass="15124">MEFYFMCEKHAQYSSSTAITVEAFRNRPCSLPLSHPGHLPPTPEEVRALRQLLGYPQARLGSLLGKTYSKKGCKAVRRWETHVDSKEHVPMNYCAWQLMLLAANVISITDLIDASSQYKDLLNLNDIENVEDN</sequence>
<dbReference type="PATRIC" id="fig|312309.11.peg.3776"/>
<dbReference type="eggNOG" id="COG2003">
    <property type="taxonomic scope" value="Bacteria"/>
</dbReference>
<reference evidence="1 2" key="1">
    <citation type="journal article" date="2005" name="Proc. Natl. Acad. Sci. U.S.A.">
        <title>Complete genome sequence of Vibrio fischeri: a symbiotic bacterium with pathogenic congeners.</title>
        <authorList>
            <person name="Ruby E.G."/>
            <person name="Urbanowski M."/>
            <person name="Campbell J."/>
            <person name="Dunn A."/>
            <person name="Faini M."/>
            <person name="Gunsalus R."/>
            <person name="Lostroh P."/>
            <person name="Lupp C."/>
            <person name="McCann J."/>
            <person name="Millikan D."/>
            <person name="Schaefer A."/>
            <person name="Stabb E."/>
            <person name="Stevens A."/>
            <person name="Visick K."/>
            <person name="Whistler C."/>
            <person name="Greenberg E.P."/>
        </authorList>
    </citation>
    <scope>NUCLEOTIDE SEQUENCE [LARGE SCALE GENOMIC DNA]</scope>
    <source>
        <strain evidence="2">ATCC 700601 / ES114</strain>
    </source>
</reference>
<dbReference type="OrthoDB" id="6263320at2"/>
<keyword evidence="2" id="KW-1185">Reference proteome</keyword>
<organism evidence="1 2">
    <name type="scientific">Aliivibrio fischeri (strain ATCC 700601 / ES114)</name>
    <name type="common">Vibrio fischeri</name>
    <dbReference type="NCBI Taxonomy" id="312309"/>
    <lineage>
        <taxon>Bacteria</taxon>
        <taxon>Pseudomonadati</taxon>
        <taxon>Pseudomonadota</taxon>
        <taxon>Gammaproteobacteria</taxon>
        <taxon>Vibrionales</taxon>
        <taxon>Vibrionaceae</taxon>
        <taxon>Aliivibrio</taxon>
    </lineage>
</organism>
<reference evidence="1 2" key="2">
    <citation type="journal article" date="2008" name="BMC Genomics">
        <title>Comparative genomics-based investigation of resequencing targets in Vibrio fischeri: focus on point miscalls and artefactual expansions.</title>
        <authorList>
            <person name="Mandel M.J."/>
            <person name="Stabb E.V."/>
            <person name="Ruby E.G."/>
        </authorList>
    </citation>
    <scope>NUCLEOTIDE SEQUENCE [LARGE SCALE GENOMIC DNA]</scope>
    <source>
        <strain evidence="2">ATCC 700601 / ES114</strain>
    </source>
</reference>
<dbReference type="EnsemblBacteria" id="AAW88248">
    <property type="protein sequence ID" value="AAW88248"/>
    <property type="gene ID" value="VF_B0006"/>
</dbReference>
<evidence type="ECO:0000313" key="2">
    <source>
        <dbReference type="Proteomes" id="UP000000537"/>
    </source>
</evidence>